<dbReference type="EC" id="2.1.1.-" evidence="1"/>
<dbReference type="InterPro" id="IPR030807">
    <property type="entry name" value="Methyltran_NanM"/>
</dbReference>
<reference evidence="1 2" key="1">
    <citation type="submission" date="2022-11" db="EMBL/GenBank/DDBJ databases">
        <authorList>
            <person name="Siebert D."/>
            <person name="Busche T."/>
            <person name="Saydam E."/>
            <person name="Kalinowski J."/>
            <person name="Ruckert C."/>
            <person name="Blombach B."/>
        </authorList>
    </citation>
    <scope>NUCLEOTIDE SEQUENCE [LARGE SCALE GENOMIC DNA]</scope>
    <source>
        <strain evidence="1 2">DSM 1083</strain>
    </source>
</reference>
<evidence type="ECO:0000313" key="2">
    <source>
        <dbReference type="Proteomes" id="UP001213907"/>
    </source>
</evidence>
<dbReference type="InterPro" id="IPR029063">
    <property type="entry name" value="SAM-dependent_MTases_sf"/>
</dbReference>
<keyword evidence="1" id="KW-0489">Methyltransferase</keyword>
<dbReference type="GO" id="GO:0008168">
    <property type="term" value="F:methyltransferase activity"/>
    <property type="evidence" value="ECO:0007669"/>
    <property type="project" value="UniProtKB-KW"/>
</dbReference>
<accession>A0ABY8BQ67</accession>
<organism evidence="1 2">
    <name type="scientific">Afipia carboxydohydrogena</name>
    <name type="common">Pseudomonas carboxydohydrogena</name>
    <dbReference type="NCBI Taxonomy" id="290"/>
    <lineage>
        <taxon>Bacteria</taxon>
        <taxon>Pseudomonadati</taxon>
        <taxon>Pseudomonadota</taxon>
        <taxon>Alphaproteobacteria</taxon>
        <taxon>Hyphomicrobiales</taxon>
        <taxon>Nitrobacteraceae</taxon>
        <taxon>Afipia</taxon>
    </lineage>
</organism>
<keyword evidence="1" id="KW-0808">Transferase</keyword>
<keyword evidence="2" id="KW-1185">Reference proteome</keyword>
<evidence type="ECO:0000313" key="1">
    <source>
        <dbReference type="EMBL" id="WEF51059.1"/>
    </source>
</evidence>
<dbReference type="Proteomes" id="UP001213907">
    <property type="component" value="Chromosome"/>
</dbReference>
<gene>
    <name evidence="1" type="ORF">AFIC_002623</name>
</gene>
<dbReference type="RefSeq" id="WP_275246673.1">
    <property type="nucleotide sequence ID" value="NZ_BAABDX010000001.1"/>
</dbReference>
<proteinExistence type="predicted"/>
<dbReference type="EMBL" id="CP113162">
    <property type="protein sequence ID" value="WEF51059.1"/>
    <property type="molecule type" value="Genomic_DNA"/>
</dbReference>
<dbReference type="NCBIfam" id="TIGR04371">
    <property type="entry name" value="methyltran_NanM"/>
    <property type="match status" value="1"/>
</dbReference>
<dbReference type="GO" id="GO:0032259">
    <property type="term" value="P:methylation"/>
    <property type="evidence" value="ECO:0007669"/>
    <property type="project" value="UniProtKB-KW"/>
</dbReference>
<name>A0ABY8BQ67_AFICR</name>
<dbReference type="SUPFAM" id="SSF53335">
    <property type="entry name" value="S-adenosyl-L-methionine-dependent methyltransferases"/>
    <property type="match status" value="1"/>
</dbReference>
<protein>
    <submittedName>
        <fullName evidence="1">Sugar O-methyltransferase</fullName>
        <ecNumber evidence="1">2.1.1.-</ecNumber>
    </submittedName>
</protein>
<sequence>MPNTFEFRVDDPGEDQAEIVDRLIGYYSYMKQESRRRGIPNIQGMWAHYINIFKEFDAALSARNAAEVSETLSRICTTKLVTGFASYHSYTSIAHDRRATMFESYLTVDRVLSLAESLGVANPQCPFQGPSGYFELDLERLFEGIRQRASFDISAPKAGGGAFGLRTSAGIMSISEILAIYAAGRVSSLLLDTDQKTVCEIGGGLGTLAFYMAKAGASFVTVADLPIVSIIQGYYLMKSLGPGFVHLAGEAGSGTVRIIPYWELDDLADKSVSIFINIDSMPEIDADIARHYIELINTKGRDFFFSINHETRVNNQNVVQDLIEDAGGFRRIRRSPHWMIRGHVEEVYKIRGGSPDE</sequence>